<gene>
    <name evidence="1" type="ORF">PQQ63_15160</name>
</gene>
<name>A0ABW9DSU4_9BURK</name>
<evidence type="ECO:0000313" key="2">
    <source>
        <dbReference type="Proteomes" id="UP001629432"/>
    </source>
</evidence>
<organism evidence="1 2">
    <name type="scientific">Paraburkholderia metrosideri</name>
    <dbReference type="NCBI Taxonomy" id="580937"/>
    <lineage>
        <taxon>Bacteria</taxon>
        <taxon>Pseudomonadati</taxon>
        <taxon>Pseudomonadota</taxon>
        <taxon>Betaproteobacteria</taxon>
        <taxon>Burkholderiales</taxon>
        <taxon>Burkholderiaceae</taxon>
        <taxon>Paraburkholderia</taxon>
    </lineage>
</organism>
<comment type="caution">
    <text evidence="1">The sequence shown here is derived from an EMBL/GenBank/DDBJ whole genome shotgun (WGS) entry which is preliminary data.</text>
</comment>
<sequence>MTLSNDLWRLVAVIRNADLQPIDRELLRPTFAAFDGGQTIAVPNRVIARIRDIAARQPK</sequence>
<evidence type="ECO:0000313" key="1">
    <source>
        <dbReference type="EMBL" id="MFM0638039.1"/>
    </source>
</evidence>
<accession>A0ABW9DSU4</accession>
<proteinExistence type="predicted"/>
<dbReference type="Proteomes" id="UP001629432">
    <property type="component" value="Unassembled WGS sequence"/>
</dbReference>
<dbReference type="EMBL" id="JAQQCF010000012">
    <property type="protein sequence ID" value="MFM0638039.1"/>
    <property type="molecule type" value="Genomic_DNA"/>
</dbReference>
<reference evidence="1 2" key="1">
    <citation type="journal article" date="2024" name="Chem. Sci.">
        <title>Discovery of megapolipeptins by genome mining of a Burkholderiales bacteria collection.</title>
        <authorList>
            <person name="Paulo B.S."/>
            <person name="Recchia M.J.J."/>
            <person name="Lee S."/>
            <person name="Fergusson C.H."/>
            <person name="Romanowski S.B."/>
            <person name="Hernandez A."/>
            <person name="Krull N."/>
            <person name="Liu D.Y."/>
            <person name="Cavanagh H."/>
            <person name="Bos A."/>
            <person name="Gray C.A."/>
            <person name="Murphy B.T."/>
            <person name="Linington R.G."/>
            <person name="Eustaquio A.S."/>
        </authorList>
    </citation>
    <scope>NUCLEOTIDE SEQUENCE [LARGE SCALE GENOMIC DNA]</scope>
    <source>
        <strain evidence="1 2">RL17-338-BIC-A</strain>
    </source>
</reference>
<dbReference type="RefSeq" id="WP_408336927.1">
    <property type="nucleotide sequence ID" value="NZ_JAQQCF010000012.1"/>
</dbReference>
<protein>
    <submittedName>
        <fullName evidence="1">Uncharacterized protein</fullName>
    </submittedName>
</protein>
<keyword evidence="2" id="KW-1185">Reference proteome</keyword>